<dbReference type="GO" id="GO:0005829">
    <property type="term" value="C:cytosol"/>
    <property type="evidence" value="ECO:0007669"/>
    <property type="project" value="TreeGrafter"/>
</dbReference>
<protein>
    <submittedName>
        <fullName evidence="1">GMP synthase [glutamine-hydrolyzing] subunit A</fullName>
    </submittedName>
</protein>
<comment type="caution">
    <text evidence="1">The sequence shown here is derived from an EMBL/GenBank/DDBJ whole genome shotgun (WGS) entry which is preliminary data.</text>
</comment>
<gene>
    <name evidence="1" type="ORF">STAS_12734</name>
</gene>
<accession>A0A5A7PW95</accession>
<dbReference type="EMBL" id="BKCP01005172">
    <property type="protein sequence ID" value="GER36397.1"/>
    <property type="molecule type" value="Genomic_DNA"/>
</dbReference>
<proteinExistence type="predicted"/>
<keyword evidence="2" id="KW-1185">Reference proteome</keyword>
<name>A0A5A7PW95_STRAF</name>
<dbReference type="PANTHER" id="PTHR42695">
    <property type="entry name" value="GLUTAMINE AMIDOTRANSFERASE YLR126C-RELATED"/>
    <property type="match status" value="1"/>
</dbReference>
<organism evidence="1 2">
    <name type="scientific">Striga asiatica</name>
    <name type="common">Asiatic witchweed</name>
    <name type="synonym">Buchnera asiatica</name>
    <dbReference type="NCBI Taxonomy" id="4170"/>
    <lineage>
        <taxon>Eukaryota</taxon>
        <taxon>Viridiplantae</taxon>
        <taxon>Streptophyta</taxon>
        <taxon>Embryophyta</taxon>
        <taxon>Tracheophyta</taxon>
        <taxon>Spermatophyta</taxon>
        <taxon>Magnoliopsida</taxon>
        <taxon>eudicotyledons</taxon>
        <taxon>Gunneridae</taxon>
        <taxon>Pentapetalae</taxon>
        <taxon>asterids</taxon>
        <taxon>lamiids</taxon>
        <taxon>Lamiales</taxon>
        <taxon>Orobanchaceae</taxon>
        <taxon>Buchnereae</taxon>
        <taxon>Striga</taxon>
    </lineage>
</organism>
<dbReference type="OrthoDB" id="92161at2759"/>
<evidence type="ECO:0000313" key="1">
    <source>
        <dbReference type="EMBL" id="GER36397.1"/>
    </source>
</evidence>
<dbReference type="Gene3D" id="3.40.50.880">
    <property type="match status" value="2"/>
</dbReference>
<dbReference type="SUPFAM" id="SSF52317">
    <property type="entry name" value="Class I glutamine amidotransferase-like"/>
    <property type="match status" value="1"/>
</dbReference>
<dbReference type="AlphaFoldDB" id="A0A5A7PW95"/>
<dbReference type="PANTHER" id="PTHR42695:SF13">
    <property type="entry name" value="GLUTAMINE AMIDOTRANSFERASE CLASS-I FAMILY PROTEIN, EXPRESSED"/>
    <property type="match status" value="1"/>
</dbReference>
<reference evidence="2" key="1">
    <citation type="journal article" date="2019" name="Curr. Biol.">
        <title>Genome Sequence of Striga asiatica Provides Insight into the Evolution of Plant Parasitism.</title>
        <authorList>
            <person name="Yoshida S."/>
            <person name="Kim S."/>
            <person name="Wafula E.K."/>
            <person name="Tanskanen J."/>
            <person name="Kim Y.M."/>
            <person name="Honaas L."/>
            <person name="Yang Z."/>
            <person name="Spallek T."/>
            <person name="Conn C.E."/>
            <person name="Ichihashi Y."/>
            <person name="Cheong K."/>
            <person name="Cui S."/>
            <person name="Der J.P."/>
            <person name="Gundlach H."/>
            <person name="Jiao Y."/>
            <person name="Hori C."/>
            <person name="Ishida J.K."/>
            <person name="Kasahara H."/>
            <person name="Kiba T."/>
            <person name="Kim M.S."/>
            <person name="Koo N."/>
            <person name="Laohavisit A."/>
            <person name="Lee Y.H."/>
            <person name="Lumba S."/>
            <person name="McCourt P."/>
            <person name="Mortimer J.C."/>
            <person name="Mutuku J.M."/>
            <person name="Nomura T."/>
            <person name="Sasaki-Sekimoto Y."/>
            <person name="Seto Y."/>
            <person name="Wang Y."/>
            <person name="Wakatake T."/>
            <person name="Sakakibara H."/>
            <person name="Demura T."/>
            <person name="Yamaguchi S."/>
            <person name="Yoneyama K."/>
            <person name="Manabe R.I."/>
            <person name="Nelson D.C."/>
            <person name="Schulman A.H."/>
            <person name="Timko M.P."/>
            <person name="dePamphilis C.W."/>
            <person name="Choi D."/>
            <person name="Shirasu K."/>
        </authorList>
    </citation>
    <scope>NUCLEOTIDE SEQUENCE [LARGE SCALE GENOMIC DNA]</scope>
    <source>
        <strain evidence="2">cv. UVA1</strain>
    </source>
</reference>
<dbReference type="Proteomes" id="UP000325081">
    <property type="component" value="Unassembled WGS sequence"/>
</dbReference>
<dbReference type="InterPro" id="IPR044992">
    <property type="entry name" value="ChyE-like"/>
</dbReference>
<dbReference type="InterPro" id="IPR029062">
    <property type="entry name" value="Class_I_gatase-like"/>
</dbReference>
<evidence type="ECO:0000313" key="2">
    <source>
        <dbReference type="Proteomes" id="UP000325081"/>
    </source>
</evidence>
<sequence length="201" mass="22488">MVGPKFAILMCAEDSDYIKQTHGGYYGVYLRMLKEDGETWDMYHVAGGTFPADDVLGDYDGFVITGSCNDAHSDDTWILTLLSLLHKLLALEKKILGICFERSKTGWDIGITKVNMKNSRFPACLEIPSSLSIIECHQDEVREIPPKAEVLAWSDKTGVEMLVYGEHESLGKEVKSKLGEFEADTQAWKKLCVSFLKGRLS</sequence>